<reference evidence="1 2" key="1">
    <citation type="journal article" date="2019" name="Nat. Ecol. Evol.">
        <title>Megaphylogeny resolves global patterns of mushroom evolution.</title>
        <authorList>
            <person name="Varga T."/>
            <person name="Krizsan K."/>
            <person name="Foldi C."/>
            <person name="Dima B."/>
            <person name="Sanchez-Garcia M."/>
            <person name="Sanchez-Ramirez S."/>
            <person name="Szollosi G.J."/>
            <person name="Szarkandi J.G."/>
            <person name="Papp V."/>
            <person name="Albert L."/>
            <person name="Andreopoulos W."/>
            <person name="Angelini C."/>
            <person name="Antonin V."/>
            <person name="Barry K.W."/>
            <person name="Bougher N.L."/>
            <person name="Buchanan P."/>
            <person name="Buyck B."/>
            <person name="Bense V."/>
            <person name="Catcheside P."/>
            <person name="Chovatia M."/>
            <person name="Cooper J."/>
            <person name="Damon W."/>
            <person name="Desjardin D."/>
            <person name="Finy P."/>
            <person name="Geml J."/>
            <person name="Haridas S."/>
            <person name="Hughes K."/>
            <person name="Justo A."/>
            <person name="Karasinski D."/>
            <person name="Kautmanova I."/>
            <person name="Kiss B."/>
            <person name="Kocsube S."/>
            <person name="Kotiranta H."/>
            <person name="LaButti K.M."/>
            <person name="Lechner B.E."/>
            <person name="Liimatainen K."/>
            <person name="Lipzen A."/>
            <person name="Lukacs Z."/>
            <person name="Mihaltcheva S."/>
            <person name="Morgado L.N."/>
            <person name="Niskanen T."/>
            <person name="Noordeloos M.E."/>
            <person name="Ohm R.A."/>
            <person name="Ortiz-Santana B."/>
            <person name="Ovrebo C."/>
            <person name="Racz N."/>
            <person name="Riley R."/>
            <person name="Savchenko A."/>
            <person name="Shiryaev A."/>
            <person name="Soop K."/>
            <person name="Spirin V."/>
            <person name="Szebenyi C."/>
            <person name="Tomsovsky M."/>
            <person name="Tulloss R.E."/>
            <person name="Uehling J."/>
            <person name="Grigoriev I.V."/>
            <person name="Vagvolgyi C."/>
            <person name="Papp T."/>
            <person name="Martin F.M."/>
            <person name="Miettinen O."/>
            <person name="Hibbett D.S."/>
            <person name="Nagy L.G."/>
        </authorList>
    </citation>
    <scope>NUCLEOTIDE SEQUENCE [LARGE SCALE GENOMIC DNA]</scope>
    <source>
        <strain evidence="1 2">OMC1185</strain>
    </source>
</reference>
<dbReference type="EMBL" id="ML213541">
    <property type="protein sequence ID" value="TFK45521.1"/>
    <property type="molecule type" value="Genomic_DNA"/>
</dbReference>
<organism evidence="1 2">
    <name type="scientific">Heliocybe sulcata</name>
    <dbReference type="NCBI Taxonomy" id="5364"/>
    <lineage>
        <taxon>Eukaryota</taxon>
        <taxon>Fungi</taxon>
        <taxon>Dikarya</taxon>
        <taxon>Basidiomycota</taxon>
        <taxon>Agaricomycotina</taxon>
        <taxon>Agaricomycetes</taxon>
        <taxon>Gloeophyllales</taxon>
        <taxon>Gloeophyllaceae</taxon>
        <taxon>Heliocybe</taxon>
    </lineage>
</organism>
<dbReference type="Proteomes" id="UP000305948">
    <property type="component" value="Unassembled WGS sequence"/>
</dbReference>
<dbReference type="AlphaFoldDB" id="A0A5C3MVQ8"/>
<gene>
    <name evidence="1" type="ORF">OE88DRAFT_1669106</name>
</gene>
<name>A0A5C3MVQ8_9AGAM</name>
<protein>
    <submittedName>
        <fullName evidence="1">Uncharacterized protein</fullName>
    </submittedName>
</protein>
<sequence>MSEQLLCLLRISFAVSVLREIQSVAFPTSKRGRYAGGACQRLGSALRLSCSSCALPHLWQASRGPALTAYRPSQNADWSTDSGRYLFRSDSWNPPIR</sequence>
<accession>A0A5C3MVQ8</accession>
<keyword evidence="2" id="KW-1185">Reference proteome</keyword>
<proteinExistence type="predicted"/>
<evidence type="ECO:0000313" key="2">
    <source>
        <dbReference type="Proteomes" id="UP000305948"/>
    </source>
</evidence>
<evidence type="ECO:0000313" key="1">
    <source>
        <dbReference type="EMBL" id="TFK45521.1"/>
    </source>
</evidence>